<dbReference type="AlphaFoldDB" id="A0A6V7SHC6"/>
<proteinExistence type="predicted"/>
<feature type="compositionally biased region" description="Polar residues" evidence="2">
    <location>
        <begin position="71"/>
        <end position="89"/>
    </location>
</feature>
<name>A0A6V7SHC6_PLAVN</name>
<dbReference type="Proteomes" id="UP000515550">
    <property type="component" value="Chromosome PVBDA_12"/>
</dbReference>
<evidence type="ECO:0000256" key="1">
    <source>
        <dbReference type="PROSITE-ProRule" id="PRU00042"/>
    </source>
</evidence>
<reference evidence="4 5" key="1">
    <citation type="submission" date="2020-08" db="EMBL/GenBank/DDBJ databases">
        <authorList>
            <person name="Ramaprasad A."/>
        </authorList>
    </citation>
    <scope>NUCLEOTIDE SEQUENCE [LARGE SCALE GENOMIC DNA]</scope>
</reference>
<dbReference type="InterPro" id="IPR013087">
    <property type="entry name" value="Znf_C2H2_type"/>
</dbReference>
<organism evidence="4 5">
    <name type="scientific">Plasmodium vinckei brucechwatti</name>
    <dbReference type="NCBI Taxonomy" id="119398"/>
    <lineage>
        <taxon>Eukaryota</taxon>
        <taxon>Sar</taxon>
        <taxon>Alveolata</taxon>
        <taxon>Apicomplexa</taxon>
        <taxon>Aconoidasida</taxon>
        <taxon>Haemosporida</taxon>
        <taxon>Plasmodiidae</taxon>
        <taxon>Plasmodium</taxon>
        <taxon>Plasmodium (Vinckeia)</taxon>
    </lineage>
</organism>
<gene>
    <name evidence="4" type="ORF">PVBDA_1200590</name>
</gene>
<feature type="compositionally biased region" description="Basic residues" evidence="2">
    <location>
        <begin position="41"/>
        <end position="51"/>
    </location>
</feature>
<protein>
    <submittedName>
        <fullName evidence="4">DnaJ protein, putative</fullName>
    </submittedName>
</protein>
<dbReference type="VEuPathDB" id="PlasmoDB:PVBDA_1200590"/>
<dbReference type="EMBL" id="LR865390">
    <property type="protein sequence ID" value="CAD2097874.1"/>
    <property type="molecule type" value="Genomic_DNA"/>
</dbReference>
<evidence type="ECO:0000256" key="2">
    <source>
        <dbReference type="SAM" id="MobiDB-lite"/>
    </source>
</evidence>
<evidence type="ECO:0000313" key="5">
    <source>
        <dbReference type="Proteomes" id="UP000515550"/>
    </source>
</evidence>
<sequence>MKNDDYLSWCTNDKKKYKYKFLDENDGVKEDNSSSTSDGNKKKKKKKKKKKNSEQIEKNKEQAKSFEKPDQVNNFEDMSKDTPTNVTTKDNSKNLKCQICNQAFDSRNKLFEHIKAEGHMANKVIVPPSKAKKKNKKKGE</sequence>
<dbReference type="PROSITE" id="PS00028">
    <property type="entry name" value="ZINC_FINGER_C2H2_1"/>
    <property type="match status" value="1"/>
</dbReference>
<keyword evidence="1" id="KW-0862">Zinc</keyword>
<keyword evidence="1" id="KW-0479">Metal-binding</keyword>
<accession>A0A6V7SHC6</accession>
<feature type="compositionally biased region" description="Basic and acidic residues" evidence="2">
    <location>
        <begin position="23"/>
        <end position="32"/>
    </location>
</feature>
<dbReference type="GO" id="GO:0008270">
    <property type="term" value="F:zinc ion binding"/>
    <property type="evidence" value="ECO:0007669"/>
    <property type="project" value="UniProtKB-KW"/>
</dbReference>
<evidence type="ECO:0000313" key="4">
    <source>
        <dbReference type="EMBL" id="CAD2097874.1"/>
    </source>
</evidence>
<evidence type="ECO:0000259" key="3">
    <source>
        <dbReference type="PROSITE" id="PS50157"/>
    </source>
</evidence>
<keyword evidence="1" id="KW-0863">Zinc-finger</keyword>
<dbReference type="PROSITE" id="PS50157">
    <property type="entry name" value="ZINC_FINGER_C2H2_2"/>
    <property type="match status" value="1"/>
</dbReference>
<feature type="domain" description="C2H2-type" evidence="3">
    <location>
        <begin position="95"/>
        <end position="124"/>
    </location>
</feature>
<feature type="compositionally biased region" description="Basic and acidic residues" evidence="2">
    <location>
        <begin position="52"/>
        <end position="70"/>
    </location>
</feature>
<feature type="region of interest" description="Disordered" evidence="2">
    <location>
        <begin position="23"/>
        <end position="92"/>
    </location>
</feature>